<evidence type="ECO:0000313" key="1">
    <source>
        <dbReference type="EMBL" id="PBK89149.1"/>
    </source>
</evidence>
<protein>
    <recommendedName>
        <fullName evidence="3">F-box domain-containing protein</fullName>
    </recommendedName>
</protein>
<reference evidence="2" key="1">
    <citation type="journal article" date="2017" name="Nat. Ecol. Evol.">
        <title>Genome expansion and lineage-specific genetic innovations in the forest pathogenic fungi Armillaria.</title>
        <authorList>
            <person name="Sipos G."/>
            <person name="Prasanna A.N."/>
            <person name="Walter M.C."/>
            <person name="O'Connor E."/>
            <person name="Balint B."/>
            <person name="Krizsan K."/>
            <person name="Kiss B."/>
            <person name="Hess J."/>
            <person name="Varga T."/>
            <person name="Slot J."/>
            <person name="Riley R."/>
            <person name="Boka B."/>
            <person name="Rigling D."/>
            <person name="Barry K."/>
            <person name="Lee J."/>
            <person name="Mihaltcheva S."/>
            <person name="LaButti K."/>
            <person name="Lipzen A."/>
            <person name="Waldron R."/>
            <person name="Moloney N.M."/>
            <person name="Sperisen C."/>
            <person name="Kredics L."/>
            <person name="Vagvoelgyi C."/>
            <person name="Patrignani A."/>
            <person name="Fitzpatrick D."/>
            <person name="Nagy I."/>
            <person name="Doyle S."/>
            <person name="Anderson J.B."/>
            <person name="Grigoriev I.V."/>
            <person name="Gueldener U."/>
            <person name="Muensterkoetter M."/>
            <person name="Nagy L.G."/>
        </authorList>
    </citation>
    <scope>NUCLEOTIDE SEQUENCE [LARGE SCALE GENOMIC DNA]</scope>
    <source>
        <strain evidence="2">Ar21-2</strain>
    </source>
</reference>
<dbReference type="EMBL" id="KZ293669">
    <property type="protein sequence ID" value="PBK89149.1"/>
    <property type="molecule type" value="Genomic_DNA"/>
</dbReference>
<dbReference type="OrthoDB" id="2875750at2759"/>
<keyword evidence="2" id="KW-1185">Reference proteome</keyword>
<dbReference type="AlphaFoldDB" id="A0A2H3D1H5"/>
<gene>
    <name evidence="1" type="ORF">ARMGADRAFT_332355</name>
</gene>
<dbReference type="Proteomes" id="UP000217790">
    <property type="component" value="Unassembled WGS sequence"/>
</dbReference>
<sequence length="371" mass="41840">MLLRILMKHAPRWKKLDFTFSNPETIALLDAVRGRLDSLELLKISGSPEIIADMPWSATPCRIFADAPKLRSVDVSLGAFTLELPFGQLKSFNDHWRGARAREMSIPEGISKYLQEMGQVEEYKLHGRELENVTPMMDDIRLPFLRALYAGDPRILRSIIAPKLEEVHVQLFNKEFREANLSALLLQIERSGCALRKITLGDCILVVNEFISILRASPTLEELILTFTGWNARVNSCFLEILPSLRIKVPRLTKLDVIVQQKHKSRSVPSMPFLKDTLIEAVENRRNHQVAGVAKLANVQVWVAVLVELDMVVSPGAGNVERWNRLKEGGMGALFYVTGGKADDECPPHISCMVRVNSDPMSPAYSQRQYV</sequence>
<dbReference type="STRING" id="47427.A0A2H3D1H5"/>
<proteinExistence type="predicted"/>
<dbReference type="InParanoid" id="A0A2H3D1H5"/>
<dbReference type="SUPFAM" id="SSF52047">
    <property type="entry name" value="RNI-like"/>
    <property type="match status" value="1"/>
</dbReference>
<name>A0A2H3D1H5_ARMGA</name>
<dbReference type="OMA" id="CFLEILP"/>
<accession>A0A2H3D1H5</accession>
<evidence type="ECO:0000313" key="2">
    <source>
        <dbReference type="Proteomes" id="UP000217790"/>
    </source>
</evidence>
<organism evidence="1 2">
    <name type="scientific">Armillaria gallica</name>
    <name type="common">Bulbous honey fungus</name>
    <name type="synonym">Armillaria bulbosa</name>
    <dbReference type="NCBI Taxonomy" id="47427"/>
    <lineage>
        <taxon>Eukaryota</taxon>
        <taxon>Fungi</taxon>
        <taxon>Dikarya</taxon>
        <taxon>Basidiomycota</taxon>
        <taxon>Agaricomycotina</taxon>
        <taxon>Agaricomycetes</taxon>
        <taxon>Agaricomycetidae</taxon>
        <taxon>Agaricales</taxon>
        <taxon>Marasmiineae</taxon>
        <taxon>Physalacriaceae</taxon>
        <taxon>Armillaria</taxon>
    </lineage>
</organism>
<evidence type="ECO:0008006" key="3">
    <source>
        <dbReference type="Google" id="ProtNLM"/>
    </source>
</evidence>